<dbReference type="Pfam" id="PF00440">
    <property type="entry name" value="TetR_N"/>
    <property type="match status" value="1"/>
</dbReference>
<protein>
    <submittedName>
        <fullName evidence="6">TetR/AcrR family transcriptional regulator</fullName>
    </submittedName>
</protein>
<evidence type="ECO:0000256" key="2">
    <source>
        <dbReference type="ARBA" id="ARBA00023125"/>
    </source>
</evidence>
<dbReference type="InterPro" id="IPR009057">
    <property type="entry name" value="Homeodomain-like_sf"/>
</dbReference>
<accession>A0ABV8I654</accession>
<evidence type="ECO:0000256" key="1">
    <source>
        <dbReference type="ARBA" id="ARBA00023015"/>
    </source>
</evidence>
<dbReference type="Gene3D" id="1.10.10.60">
    <property type="entry name" value="Homeodomain-like"/>
    <property type="match status" value="1"/>
</dbReference>
<feature type="DNA-binding region" description="H-T-H motif" evidence="4">
    <location>
        <begin position="31"/>
        <end position="50"/>
    </location>
</feature>
<keyword evidence="2 4" id="KW-0238">DNA-binding</keyword>
<dbReference type="InterPro" id="IPR050109">
    <property type="entry name" value="HTH-type_TetR-like_transc_reg"/>
</dbReference>
<evidence type="ECO:0000256" key="3">
    <source>
        <dbReference type="ARBA" id="ARBA00023163"/>
    </source>
</evidence>
<feature type="domain" description="HTH tetR-type" evidence="5">
    <location>
        <begin position="8"/>
        <end position="68"/>
    </location>
</feature>
<dbReference type="PROSITE" id="PS50977">
    <property type="entry name" value="HTH_TETR_2"/>
    <property type="match status" value="1"/>
</dbReference>
<organism evidence="6 7">
    <name type="scientific">Planomonospora corallina</name>
    <dbReference type="NCBI Taxonomy" id="1806052"/>
    <lineage>
        <taxon>Bacteria</taxon>
        <taxon>Bacillati</taxon>
        <taxon>Actinomycetota</taxon>
        <taxon>Actinomycetes</taxon>
        <taxon>Streptosporangiales</taxon>
        <taxon>Streptosporangiaceae</taxon>
        <taxon>Planomonospora</taxon>
    </lineage>
</organism>
<evidence type="ECO:0000256" key="4">
    <source>
        <dbReference type="PROSITE-ProRule" id="PRU00335"/>
    </source>
</evidence>
<dbReference type="InterPro" id="IPR001647">
    <property type="entry name" value="HTH_TetR"/>
</dbReference>
<keyword evidence="7" id="KW-1185">Reference proteome</keyword>
<dbReference type="InterPro" id="IPR036271">
    <property type="entry name" value="Tet_transcr_reg_TetR-rel_C_sf"/>
</dbReference>
<keyword evidence="1" id="KW-0805">Transcription regulation</keyword>
<dbReference type="PANTHER" id="PTHR30055:SF234">
    <property type="entry name" value="HTH-TYPE TRANSCRIPTIONAL REGULATOR BETI"/>
    <property type="match status" value="1"/>
</dbReference>
<name>A0ABV8I654_9ACTN</name>
<proteinExistence type="predicted"/>
<evidence type="ECO:0000259" key="5">
    <source>
        <dbReference type="PROSITE" id="PS50977"/>
    </source>
</evidence>
<reference evidence="7" key="1">
    <citation type="journal article" date="2019" name="Int. J. Syst. Evol. Microbiol.">
        <title>The Global Catalogue of Microorganisms (GCM) 10K type strain sequencing project: providing services to taxonomists for standard genome sequencing and annotation.</title>
        <authorList>
            <consortium name="The Broad Institute Genomics Platform"/>
            <consortium name="The Broad Institute Genome Sequencing Center for Infectious Disease"/>
            <person name="Wu L."/>
            <person name="Ma J."/>
        </authorList>
    </citation>
    <scope>NUCLEOTIDE SEQUENCE [LARGE SCALE GENOMIC DNA]</scope>
    <source>
        <strain evidence="7">TBRC 4489</strain>
    </source>
</reference>
<dbReference type="Proteomes" id="UP001595850">
    <property type="component" value="Unassembled WGS sequence"/>
</dbReference>
<dbReference type="RefSeq" id="WP_377288139.1">
    <property type="nucleotide sequence ID" value="NZ_JBHSBM010000017.1"/>
</dbReference>
<dbReference type="SUPFAM" id="SSF48498">
    <property type="entry name" value="Tetracyclin repressor-like, C-terminal domain"/>
    <property type="match status" value="1"/>
</dbReference>
<gene>
    <name evidence="6" type="ORF">ACFOWE_15255</name>
</gene>
<dbReference type="EMBL" id="JBHSBM010000017">
    <property type="protein sequence ID" value="MFC4059661.1"/>
    <property type="molecule type" value="Genomic_DNA"/>
</dbReference>
<dbReference type="SUPFAM" id="SSF46689">
    <property type="entry name" value="Homeodomain-like"/>
    <property type="match status" value="1"/>
</dbReference>
<dbReference type="Gene3D" id="1.10.357.10">
    <property type="entry name" value="Tetracycline Repressor, domain 2"/>
    <property type="match status" value="1"/>
</dbReference>
<comment type="caution">
    <text evidence="6">The sequence shown here is derived from an EMBL/GenBank/DDBJ whole genome shotgun (WGS) entry which is preliminary data.</text>
</comment>
<sequence>MHATRTDGDTRSRVLSVFAAHFAVHGYQGTSLQAVAQEAGVKKPTLYHHFPGGKETLYNAVALDSITERGELLARALAVPGGLADQLTAVIEACADPTGSATSFDQRIFDALPHVDTDIRDELSSVYVERILSPVQERFRRAVDDGELSPADPALLCNAFLHLARAIDMAGDDRHEAAAALTALFLDGARGPRPAAA</sequence>
<dbReference type="PANTHER" id="PTHR30055">
    <property type="entry name" value="HTH-TYPE TRANSCRIPTIONAL REGULATOR RUTR"/>
    <property type="match status" value="1"/>
</dbReference>
<keyword evidence="3" id="KW-0804">Transcription</keyword>
<evidence type="ECO:0000313" key="7">
    <source>
        <dbReference type="Proteomes" id="UP001595850"/>
    </source>
</evidence>
<evidence type="ECO:0000313" key="6">
    <source>
        <dbReference type="EMBL" id="MFC4059661.1"/>
    </source>
</evidence>